<accession>A0A0S1S1A7</accession>
<dbReference type="KEGG" id="vg:26522970"/>
<evidence type="ECO:0000313" key="2">
    <source>
        <dbReference type="Proteomes" id="UP000203990"/>
    </source>
</evidence>
<evidence type="ECO:0000313" key="1">
    <source>
        <dbReference type="EMBL" id="ALM02407.1"/>
    </source>
</evidence>
<organism evidence="1 2">
    <name type="scientific">Klebsiella phage vB_KpnM_KB57</name>
    <dbReference type="NCBI Taxonomy" id="1719140"/>
    <lineage>
        <taxon>Viruses</taxon>
        <taxon>Duplodnaviria</taxon>
        <taxon>Heunggongvirae</taxon>
        <taxon>Uroviricota</taxon>
        <taxon>Caudoviricetes</taxon>
        <taxon>Vequintavirinae</taxon>
        <taxon>Mydovirus</taxon>
        <taxon>Mydovirus KB57</taxon>
    </lineage>
</organism>
<gene>
    <name evidence="1" type="ORF">KB57_014</name>
</gene>
<name>A0A0S1S1A7_9CAUD</name>
<dbReference type="Proteomes" id="UP000203990">
    <property type="component" value="Segment"/>
</dbReference>
<sequence length="155" mass="17528">MIQKRERGGERNLLPVTDLIQRPEVEFYEISGVLPEKILEFSEKLSKVKITTTAITLDEFYPLDVYLPEWVNKDVGDFLSDNSIGPHLDHCISRVASALAATIDDQIGDAKEIVFSHADTILYANTEGKIGYLWLVINKTERSLMLQSEISFKVV</sequence>
<proteinExistence type="predicted"/>
<dbReference type="RefSeq" id="YP_009187627.1">
    <property type="nucleotide sequence ID" value="NC_028659.1"/>
</dbReference>
<protein>
    <submittedName>
        <fullName evidence="1">Uncharacterized protein</fullName>
    </submittedName>
</protein>
<keyword evidence="2" id="KW-1185">Reference proteome</keyword>
<dbReference type="EMBL" id="KT934943">
    <property type="protein sequence ID" value="ALM02407.1"/>
    <property type="molecule type" value="Genomic_DNA"/>
</dbReference>
<dbReference type="GeneID" id="26522970"/>
<reference evidence="1 2" key="1">
    <citation type="submission" date="2015-10" db="EMBL/GenBank/DDBJ databases">
        <title>Complete genome sequence of Klebsiella pneumoniae bacteriophage vB_KpnM_KB57.</title>
        <authorList>
            <person name="Volozhantsev N.V."/>
            <person name="Popova A.V."/>
            <person name="Krasilnikova V.M."/>
            <person name="Bogun A.G."/>
        </authorList>
    </citation>
    <scope>NUCLEOTIDE SEQUENCE [LARGE SCALE GENOMIC DNA]</scope>
</reference>